<organism evidence="1 2">
    <name type="scientific">Dialister hominis</name>
    <dbReference type="NCBI Taxonomy" id="2582419"/>
    <lineage>
        <taxon>Bacteria</taxon>
        <taxon>Bacillati</taxon>
        <taxon>Bacillota</taxon>
        <taxon>Negativicutes</taxon>
        <taxon>Veillonellales</taxon>
        <taxon>Veillonellaceae</taxon>
        <taxon>Dialister</taxon>
    </lineage>
</organism>
<protein>
    <submittedName>
        <fullName evidence="1">Uncharacterized protein</fullName>
    </submittedName>
</protein>
<gene>
    <name evidence="1" type="ORF">Dia5BBH33_17760</name>
</gene>
<evidence type="ECO:0000313" key="2">
    <source>
        <dbReference type="Proteomes" id="UP000320585"/>
    </source>
</evidence>
<dbReference type="AlphaFoldDB" id="A0A8D5A6F9"/>
<dbReference type="KEGG" id="dho:Dia5BBH33_17760"/>
<dbReference type="Proteomes" id="UP000320585">
    <property type="component" value="Chromosome"/>
</dbReference>
<name>A0A8D5A6F9_9FIRM</name>
<sequence>MKRVIIGEKCIGCGICLHNKKYIEETTDGIARAIPGMMVTDKDLPDLEEIERICPIHELHLSPLKKETADSRVLSESKERLLEEMRDFRDHFKLKRPEFHPDPGYDITDLPLDYDYPEETFSSWDDADEALRKCFKNHVYDEDIRSMMTRQILARYKAERLSAYYLPADNPWSYFYEYNKEAQDLLGAVYARWDAVSPDESDPPESWKEILVSPSADETCFSDFETSAWGMDDLEETVEDSVRSSSDEPYSHAYEIKELKEDTGFFRSNGAYVIDQYKALVDEYGKDLIQGINEGISKDIKFDDMFKKVFDTYERDMKHAIDEKIKELEKK</sequence>
<dbReference type="EMBL" id="AP019697">
    <property type="protein sequence ID" value="BBK25841.1"/>
    <property type="molecule type" value="Genomic_DNA"/>
</dbReference>
<dbReference type="GeneID" id="92716990"/>
<dbReference type="RefSeq" id="WP_143332831.1">
    <property type="nucleotide sequence ID" value="NZ_AP019697.1"/>
</dbReference>
<evidence type="ECO:0000313" key="1">
    <source>
        <dbReference type="EMBL" id="BBK25841.1"/>
    </source>
</evidence>
<reference evidence="2" key="1">
    <citation type="submission" date="2019-05" db="EMBL/GenBank/DDBJ databases">
        <title>Complete genome sequencing of Dialister sp. strain 5BBH33.</title>
        <authorList>
            <person name="Sakamoto M."/>
            <person name="Murakami T."/>
            <person name="Mori H."/>
        </authorList>
    </citation>
    <scope>NUCLEOTIDE SEQUENCE [LARGE SCALE GENOMIC DNA]</scope>
    <source>
        <strain evidence="2">5BBH33</strain>
    </source>
</reference>
<keyword evidence="2" id="KW-1185">Reference proteome</keyword>
<proteinExistence type="predicted"/>
<accession>A0A8D5A6F9</accession>